<evidence type="ECO:0000313" key="2">
    <source>
        <dbReference type="Proteomes" id="UP001642484"/>
    </source>
</evidence>
<gene>
    <name evidence="1" type="ORF">CCMP2556_LOCUS20622</name>
</gene>
<accession>A0ABP0LG76</accession>
<name>A0ABP0LG76_9DINO</name>
<dbReference type="EMBL" id="CAXAMN010012113">
    <property type="protein sequence ID" value="CAK9037280.1"/>
    <property type="molecule type" value="Genomic_DNA"/>
</dbReference>
<dbReference type="Proteomes" id="UP001642484">
    <property type="component" value="Unassembled WGS sequence"/>
</dbReference>
<keyword evidence="2" id="KW-1185">Reference proteome</keyword>
<organism evidence="1 2">
    <name type="scientific">Durusdinium trenchii</name>
    <dbReference type="NCBI Taxonomy" id="1381693"/>
    <lineage>
        <taxon>Eukaryota</taxon>
        <taxon>Sar</taxon>
        <taxon>Alveolata</taxon>
        <taxon>Dinophyceae</taxon>
        <taxon>Suessiales</taxon>
        <taxon>Symbiodiniaceae</taxon>
        <taxon>Durusdinium</taxon>
    </lineage>
</organism>
<reference evidence="1 2" key="1">
    <citation type="submission" date="2024-02" db="EMBL/GenBank/DDBJ databases">
        <authorList>
            <person name="Chen Y."/>
            <person name="Shah S."/>
            <person name="Dougan E. K."/>
            <person name="Thang M."/>
            <person name="Chan C."/>
        </authorList>
    </citation>
    <scope>NUCLEOTIDE SEQUENCE [LARGE SCALE GENOMIC DNA]</scope>
</reference>
<protein>
    <submittedName>
        <fullName evidence="1">Uncharacterized protein</fullName>
    </submittedName>
</protein>
<comment type="caution">
    <text evidence="1">The sequence shown here is derived from an EMBL/GenBank/DDBJ whole genome shotgun (WGS) entry which is preliminary data.</text>
</comment>
<proteinExistence type="predicted"/>
<sequence>MDSWLASNQQCASKMHFAVSLVQKLSAALELVPHCQCMNGRLRILCLEVAGLTLRCALTLVLTCLAAACGCAIMADTNTLLYGLEVHKSYSDLIARVPSQVLSLAILVVPSCCCWCCLQGPRSPAPNPGSRWKSWRSSCTAALVAGFVLGVLAGPAPGPYMAHVRDADLREETNGTYVQTRATRPEQSSDL</sequence>
<evidence type="ECO:0000313" key="1">
    <source>
        <dbReference type="EMBL" id="CAK9037280.1"/>
    </source>
</evidence>